<dbReference type="EC" id="3.4.-.-" evidence="2"/>
<dbReference type="EMBL" id="JBHRYC010000026">
    <property type="protein sequence ID" value="MFC3637035.1"/>
    <property type="molecule type" value="Genomic_DNA"/>
</dbReference>
<feature type="region of interest" description="Disordered" evidence="1">
    <location>
        <begin position="201"/>
        <end position="240"/>
    </location>
</feature>
<dbReference type="GO" id="GO:0006508">
    <property type="term" value="P:proteolysis"/>
    <property type="evidence" value="ECO:0007669"/>
    <property type="project" value="UniProtKB-KW"/>
</dbReference>
<dbReference type="RefSeq" id="WP_191318036.1">
    <property type="nucleotide sequence ID" value="NZ_BNCG01000002.1"/>
</dbReference>
<dbReference type="Pfam" id="PF25209">
    <property type="entry name" value="Phage_capsid_4"/>
    <property type="match status" value="1"/>
</dbReference>
<evidence type="ECO:0000313" key="2">
    <source>
        <dbReference type="EMBL" id="MFC3637035.1"/>
    </source>
</evidence>
<comment type="caution">
    <text evidence="2">The sequence shown here is derived from an EMBL/GenBank/DDBJ whole genome shotgun (WGS) entry which is preliminary data.</text>
</comment>
<gene>
    <name evidence="2" type="ORF">ACFONL_06510</name>
</gene>
<evidence type="ECO:0000256" key="1">
    <source>
        <dbReference type="SAM" id="MobiDB-lite"/>
    </source>
</evidence>
<keyword evidence="2" id="KW-0645">Protease</keyword>
<accession>A0ABV7UEC1</accession>
<reference evidence="3" key="1">
    <citation type="journal article" date="2019" name="Int. J. Syst. Evol. Microbiol.">
        <title>The Global Catalogue of Microorganisms (GCM) 10K type strain sequencing project: providing services to taxonomists for standard genome sequencing and annotation.</title>
        <authorList>
            <consortium name="The Broad Institute Genomics Platform"/>
            <consortium name="The Broad Institute Genome Sequencing Center for Infectious Disease"/>
            <person name="Wu L."/>
            <person name="Ma J."/>
        </authorList>
    </citation>
    <scope>NUCLEOTIDE SEQUENCE [LARGE SCALE GENOMIC DNA]</scope>
    <source>
        <strain evidence="3">KCTC 42282</strain>
    </source>
</reference>
<feature type="compositionally biased region" description="Low complexity" evidence="1">
    <location>
        <begin position="205"/>
        <end position="228"/>
    </location>
</feature>
<keyword evidence="3" id="KW-1185">Reference proteome</keyword>
<dbReference type="NCBIfam" id="NF045541">
    <property type="entry name" value="scaf_prot_MCP2"/>
    <property type="match status" value="1"/>
</dbReference>
<dbReference type="GO" id="GO:0008233">
    <property type="term" value="F:peptidase activity"/>
    <property type="evidence" value="ECO:0007669"/>
    <property type="project" value="UniProtKB-KW"/>
</dbReference>
<name>A0ABV7UEC1_9HYPH</name>
<protein>
    <submittedName>
        <fullName evidence="2">Prohead protease/major capsid protein fusion protein</fullName>
        <ecNumber evidence="2">3.4.-.-</ecNumber>
    </submittedName>
</protein>
<dbReference type="Proteomes" id="UP001595704">
    <property type="component" value="Unassembled WGS sequence"/>
</dbReference>
<organism evidence="2 3">
    <name type="scientific">Camelimonas fluminis</name>
    <dbReference type="NCBI Taxonomy" id="1576911"/>
    <lineage>
        <taxon>Bacteria</taxon>
        <taxon>Pseudomonadati</taxon>
        <taxon>Pseudomonadota</taxon>
        <taxon>Alphaproteobacteria</taxon>
        <taxon>Hyphomicrobiales</taxon>
        <taxon>Chelatococcaceae</taxon>
        <taxon>Camelimonas</taxon>
    </lineage>
</organism>
<keyword evidence="2" id="KW-0378">Hydrolase</keyword>
<sequence>MPPETPGALPMQTRALPIGGSAVNAETRTVRVVFSTGASVRRMRWTGWDTAVPFDEVLEVSARAVDLTRMNAGGPVLDSHSTWSTGSQVAVVERAWIAGGEALAEIRFPAAGIDERADRMFGLVSEGIIRNVSVGYSIDQARVIEAEKRGEVEKRIVERWTPHEISFVTVPADAGAQVRSGAGDAVTYPLTVTRAAAPTQEISMPEAAAAANGQTTETTTPETRAAPVATPPAPVAPAPIADDTSARAVEIITLAERHAMPQGWAAEQIRAGATLDAVRTIVLNTVAERATATQINTRVQVLTDEVDTIRAAVENALMHRVAPGSTQLDDAARQWRGMTLMEMGRTYLEETTGARMRGLDRLSLAARILGMQSRAAGGMSTSDFPELLGNVVSRRLRGAYAAAPQNWRVFSRQSNASDFRERAIVQLSNLPELKLVREGGEYEYAALSEGVEKYALATYGRIVPITRQALINDDLGAFDRLATMIGRAAAEAEAKSVWAILTGNAVMGDGKALFHADHGNLAGSGAAISVTSLNAGRAAMRKQKGFGADAEPLNISPEYLIVGPDKETEAQQFLASIVATKAGDVNVFANSLKLVVEARLTGNAWYLAASPDLIDTIEYAYLEGAEGVHTEERTGWEIDGLQIKGRLDFAAKAIDWRGFYKNPGA</sequence>
<proteinExistence type="predicted"/>
<evidence type="ECO:0000313" key="3">
    <source>
        <dbReference type="Proteomes" id="UP001595704"/>
    </source>
</evidence>